<name>A0AAV2YLG4_9STRA</name>
<evidence type="ECO:0000313" key="7">
    <source>
        <dbReference type="Proteomes" id="UP001146120"/>
    </source>
</evidence>
<comment type="caution">
    <text evidence="6">The sequence shown here is derived from an EMBL/GenBank/DDBJ whole genome shotgun (WGS) entry which is preliminary data.</text>
</comment>
<feature type="region of interest" description="Disordered" evidence="4">
    <location>
        <begin position="1"/>
        <end position="46"/>
    </location>
</feature>
<sequence length="953" mass="105721">MDMAGTPRHDDGEPPPVEDDAAADATEAKATPDGSAEDTIAGRTRTRLSLVDVTIDALEADLPDAHMALDLGADELEYQRFLASLLPQEEENLDFLDEEDEEYHPDEDDEEDDRENGGAAEDDDRHRARISKKELTDLLWDSTRTKLSMPFPTNKHARRKPGAIAPARTIASAGDAGTANRPATDTSDGPTPPLPMPIRRHKHGVERTMSLVELRGSVSQEQCIKLASQMHKHFQLLLQSYHMMTSVTLNHPQAEKLKSECQAMLDELQGRGARAQQCKGALLSKLTPAVSTTTQGGGKSTAPEDQLELRRVTRSLTAAHAAVAHPSMFEIVGSQALEELTAKFQRQCSVDDRNKHIQDQMLELDKHLLLKTKRNPKKPFTHAEDNLLAHGAKRYGIRASSWKHIEKHFLPGKSPELLSRRYKYLAGNKTGNNAVKVLHEHFHTRRDVTWLLEEDLRVVRGLLEFPGDSKRFARISADLLPHRTRLEIRKRWERIQLRFLSESDLASEFQSTGSTPDDSSVEYVTAVKEDLEQRMRQQLHDRINKQEEVEESDELSTDTDASVEDQPPQAKPPLTVPHFPMMPHFPMVPPMATAQVPISVEKKPAVSSMTSKEVESKPPANNTSSTSVGQAMTESCKQKILHPALFFSSWAIISPATLLSETCEHNWPSFIDKKARKMPTPTTHAPSAVSTVPPTSQTRNTRFDTATNLVSSSAVTKNSHTEQPGGDTEVGTAGKDSEEEDSEGDSDYEHDCVYPPVKKSAPAPSMRHSLRLENLVQPGNERTQRALAALERRIMGQRVAQAPNHALSERPRPFMRRITVTPMTAEAARKQGHNLMGSFSVAAADASSSSDEFECEELLGSSDEELEVENEEDDDDDDSDADGEHGRLHTAVRLLPPRTSLEVSYNSASLSLPPTKRLKPTPSCATCGASSRCICSSERMQQLMRRIQAREST</sequence>
<evidence type="ECO:0000313" key="6">
    <source>
        <dbReference type="EMBL" id="DAZ95827.1"/>
    </source>
</evidence>
<feature type="compositionally biased region" description="Low complexity" evidence="4">
    <location>
        <begin position="23"/>
        <end position="33"/>
    </location>
</feature>
<dbReference type="InterPro" id="IPR052435">
    <property type="entry name" value="YY1-Transcr_Regul"/>
</dbReference>
<proteinExistence type="predicted"/>
<organism evidence="6 7">
    <name type="scientific">Lagenidium giganteum</name>
    <dbReference type="NCBI Taxonomy" id="4803"/>
    <lineage>
        <taxon>Eukaryota</taxon>
        <taxon>Sar</taxon>
        <taxon>Stramenopiles</taxon>
        <taxon>Oomycota</taxon>
        <taxon>Peronosporomycetes</taxon>
        <taxon>Pythiales</taxon>
        <taxon>Pythiaceae</taxon>
    </lineage>
</organism>
<dbReference type="SUPFAM" id="SSF46689">
    <property type="entry name" value="Homeodomain-like"/>
    <property type="match status" value="1"/>
</dbReference>
<dbReference type="GO" id="GO:0006355">
    <property type="term" value="P:regulation of DNA-templated transcription"/>
    <property type="evidence" value="ECO:0007669"/>
    <property type="project" value="TreeGrafter"/>
</dbReference>
<feature type="region of interest" description="Disordered" evidence="4">
    <location>
        <begin position="603"/>
        <end position="630"/>
    </location>
</feature>
<dbReference type="EMBL" id="DAKRPA010000188">
    <property type="protein sequence ID" value="DAZ95827.1"/>
    <property type="molecule type" value="Genomic_DNA"/>
</dbReference>
<feature type="compositionally biased region" description="Acidic residues" evidence="4">
    <location>
        <begin position="851"/>
        <end position="881"/>
    </location>
</feature>
<evidence type="ECO:0000256" key="2">
    <source>
        <dbReference type="ARBA" id="ARBA00023163"/>
    </source>
</evidence>
<feature type="compositionally biased region" description="Polar residues" evidence="4">
    <location>
        <begin position="680"/>
        <end position="700"/>
    </location>
</feature>
<evidence type="ECO:0000256" key="1">
    <source>
        <dbReference type="ARBA" id="ARBA00023015"/>
    </source>
</evidence>
<feature type="compositionally biased region" description="Acidic residues" evidence="4">
    <location>
        <begin position="737"/>
        <end position="746"/>
    </location>
</feature>
<dbReference type="SMART" id="SM00717">
    <property type="entry name" value="SANT"/>
    <property type="match status" value="2"/>
</dbReference>
<keyword evidence="3" id="KW-0539">Nucleus</keyword>
<dbReference type="GO" id="GO:0003712">
    <property type="term" value="F:transcription coregulator activity"/>
    <property type="evidence" value="ECO:0007669"/>
    <property type="project" value="TreeGrafter"/>
</dbReference>
<keyword evidence="7" id="KW-1185">Reference proteome</keyword>
<dbReference type="PANTHER" id="PTHR16088:SF3">
    <property type="entry name" value="GON-4-LIKE PROTEIN"/>
    <property type="match status" value="1"/>
</dbReference>
<dbReference type="InterPro" id="IPR001005">
    <property type="entry name" value="SANT/Myb"/>
</dbReference>
<protein>
    <recommendedName>
        <fullName evidence="5">Myb-like domain-containing protein</fullName>
    </recommendedName>
</protein>
<dbReference type="PROSITE" id="PS50090">
    <property type="entry name" value="MYB_LIKE"/>
    <property type="match status" value="2"/>
</dbReference>
<dbReference type="CDD" id="cd00167">
    <property type="entry name" value="SANT"/>
    <property type="match status" value="1"/>
</dbReference>
<dbReference type="Proteomes" id="UP001146120">
    <property type="component" value="Unassembled WGS sequence"/>
</dbReference>
<feature type="compositionally biased region" description="Acidic residues" evidence="4">
    <location>
        <begin position="548"/>
        <end position="563"/>
    </location>
</feature>
<feature type="region of interest" description="Disordered" evidence="4">
    <location>
        <begin position="172"/>
        <end position="195"/>
    </location>
</feature>
<dbReference type="PANTHER" id="PTHR16088">
    <property type="entry name" value="YY1 ASSOCIATED PROTEIN-RELATED"/>
    <property type="match status" value="1"/>
</dbReference>
<evidence type="ECO:0000259" key="5">
    <source>
        <dbReference type="PROSITE" id="PS50090"/>
    </source>
</evidence>
<reference evidence="6" key="1">
    <citation type="submission" date="2022-11" db="EMBL/GenBank/DDBJ databases">
        <authorList>
            <person name="Morgan W.R."/>
            <person name="Tartar A."/>
        </authorList>
    </citation>
    <scope>NUCLEOTIDE SEQUENCE</scope>
    <source>
        <strain evidence="6">ARSEF 373</strain>
    </source>
</reference>
<dbReference type="AlphaFoldDB" id="A0AAV2YLG4"/>
<feature type="region of interest" description="Disordered" evidence="4">
    <location>
        <begin position="712"/>
        <end position="764"/>
    </location>
</feature>
<dbReference type="InterPro" id="IPR009057">
    <property type="entry name" value="Homeodomain-like_sf"/>
</dbReference>
<dbReference type="GO" id="GO:0005634">
    <property type="term" value="C:nucleus"/>
    <property type="evidence" value="ECO:0007669"/>
    <property type="project" value="TreeGrafter"/>
</dbReference>
<keyword evidence="2" id="KW-0804">Transcription</keyword>
<reference evidence="6" key="2">
    <citation type="journal article" date="2023" name="Microbiol Resour">
        <title>Decontamination and Annotation of the Draft Genome Sequence of the Oomycete Lagenidium giganteum ARSEF 373.</title>
        <authorList>
            <person name="Morgan W.R."/>
            <person name="Tartar A."/>
        </authorList>
    </citation>
    <scope>NUCLEOTIDE SEQUENCE</scope>
    <source>
        <strain evidence="6">ARSEF 373</strain>
    </source>
</reference>
<feature type="region of interest" description="Disordered" evidence="4">
    <location>
        <begin position="846"/>
        <end position="893"/>
    </location>
</feature>
<evidence type="ECO:0000256" key="3">
    <source>
        <dbReference type="ARBA" id="ARBA00023242"/>
    </source>
</evidence>
<feature type="region of interest" description="Disordered" evidence="4">
    <location>
        <begin position="676"/>
        <end position="700"/>
    </location>
</feature>
<feature type="region of interest" description="Disordered" evidence="4">
    <location>
        <begin position="541"/>
        <end position="573"/>
    </location>
</feature>
<dbReference type="Gene3D" id="1.10.10.60">
    <property type="entry name" value="Homeodomain-like"/>
    <property type="match status" value="1"/>
</dbReference>
<keyword evidence="1" id="KW-0805">Transcription regulation</keyword>
<feature type="domain" description="Myb-like" evidence="5">
    <location>
        <begin position="372"/>
        <end position="426"/>
    </location>
</feature>
<evidence type="ECO:0000256" key="4">
    <source>
        <dbReference type="SAM" id="MobiDB-lite"/>
    </source>
</evidence>
<feature type="domain" description="Myb-like" evidence="5">
    <location>
        <begin position="450"/>
        <end position="496"/>
    </location>
</feature>
<feature type="region of interest" description="Disordered" evidence="4">
    <location>
        <begin position="99"/>
        <end position="128"/>
    </location>
</feature>
<accession>A0AAV2YLG4</accession>
<feature type="compositionally biased region" description="Polar residues" evidence="4">
    <location>
        <begin position="712"/>
        <end position="722"/>
    </location>
</feature>
<feature type="compositionally biased region" description="Acidic residues" evidence="4">
    <location>
        <begin position="99"/>
        <end position="114"/>
    </location>
</feature>
<gene>
    <name evidence="6" type="ORF">N0F65_008546</name>
</gene>
<dbReference type="Pfam" id="PF13921">
    <property type="entry name" value="Myb_DNA-bind_6"/>
    <property type="match status" value="1"/>
</dbReference>
<feature type="compositionally biased region" description="Polar residues" evidence="4">
    <location>
        <begin position="619"/>
        <end position="630"/>
    </location>
</feature>